<dbReference type="SUPFAM" id="SSF53448">
    <property type="entry name" value="Nucleotide-diphospho-sugar transferases"/>
    <property type="match status" value="1"/>
</dbReference>
<dbReference type="Pfam" id="PF00535">
    <property type="entry name" value="Glycos_transf_2"/>
    <property type="match status" value="1"/>
</dbReference>
<dbReference type="Gene3D" id="3.90.550.10">
    <property type="entry name" value="Spore Coat Polysaccharide Biosynthesis Protein SpsA, Chain A"/>
    <property type="match status" value="1"/>
</dbReference>
<evidence type="ECO:0000313" key="3">
    <source>
        <dbReference type="EMBL" id="QFC18390.1"/>
    </source>
</evidence>
<name>A0A5P4S7X2_VIBPH</name>
<accession>A0A5P4S7X2</accession>
<dbReference type="AlphaFoldDB" id="A0A5P4S7X2"/>
<dbReference type="PANTHER" id="PTHR22916">
    <property type="entry name" value="GLYCOSYLTRANSFERASE"/>
    <property type="match status" value="1"/>
</dbReference>
<keyword evidence="1" id="KW-0472">Membrane</keyword>
<evidence type="ECO:0000259" key="2">
    <source>
        <dbReference type="Pfam" id="PF00535"/>
    </source>
</evidence>
<dbReference type="InterPro" id="IPR001173">
    <property type="entry name" value="Glyco_trans_2-like"/>
</dbReference>
<reference evidence="3" key="1">
    <citation type="journal article" date="2019" name="Int. J. Food Microbiol.">
        <title>Developing a novel molecular serotyping system based on capsular polysaccharide synthesis gene clusters of Vibrio parahaemolyticus.</title>
        <authorList>
            <person name="Pang Y."/>
            <person name="Guo X."/>
            <person name="Tian X."/>
            <person name="Liu F."/>
            <person name="Wang L."/>
            <person name="Wu J."/>
            <person name="Zhang S."/>
            <person name="Li S."/>
            <person name="Liu B."/>
        </authorList>
    </citation>
    <scope>NUCLEOTIDE SEQUENCE</scope>
    <source>
        <strain evidence="3">G3672</strain>
    </source>
</reference>
<dbReference type="RefSeq" id="WP_069521837.1">
    <property type="nucleotide sequence ID" value="NZ_MIRS01000068.1"/>
</dbReference>
<dbReference type="EMBL" id="MK482097">
    <property type="protein sequence ID" value="QFC18390.1"/>
    <property type="molecule type" value="Genomic_DNA"/>
</dbReference>
<protein>
    <submittedName>
        <fullName evidence="3">Glycosyl transferase family 2</fullName>
    </submittedName>
</protein>
<evidence type="ECO:0000256" key="1">
    <source>
        <dbReference type="SAM" id="Phobius"/>
    </source>
</evidence>
<gene>
    <name evidence="3" type="primary">wcaA</name>
</gene>
<proteinExistence type="predicted"/>
<keyword evidence="1" id="KW-0812">Transmembrane</keyword>
<feature type="domain" description="Glycosyltransferase 2-like" evidence="2">
    <location>
        <begin position="7"/>
        <end position="111"/>
    </location>
</feature>
<organism evidence="3">
    <name type="scientific">Vibrio parahaemolyticus</name>
    <dbReference type="NCBI Taxonomy" id="670"/>
    <lineage>
        <taxon>Bacteria</taxon>
        <taxon>Pseudomonadati</taxon>
        <taxon>Pseudomonadota</taxon>
        <taxon>Gammaproteobacteria</taxon>
        <taxon>Vibrionales</taxon>
        <taxon>Vibrionaceae</taxon>
        <taxon>Vibrio</taxon>
    </lineage>
</organism>
<keyword evidence="1" id="KW-1133">Transmembrane helix</keyword>
<feature type="transmembrane region" description="Helical" evidence="1">
    <location>
        <begin position="270"/>
        <end position="288"/>
    </location>
</feature>
<dbReference type="CDD" id="cd00761">
    <property type="entry name" value="Glyco_tranf_GTA_type"/>
    <property type="match status" value="1"/>
</dbReference>
<keyword evidence="3" id="KW-0808">Transferase</keyword>
<dbReference type="InterPro" id="IPR029044">
    <property type="entry name" value="Nucleotide-diphossugar_trans"/>
</dbReference>
<dbReference type="GO" id="GO:0016758">
    <property type="term" value="F:hexosyltransferase activity"/>
    <property type="evidence" value="ECO:0007669"/>
    <property type="project" value="UniProtKB-ARBA"/>
</dbReference>
<sequence>MSSFSITVFTPTFNRVNELKRLYESLKLQSYKKFTWLVVDDGSTDLTRSFIEQCIKENYISIDYIYCENGGKQRAYNIAIENAISDLFICIDSDDVYIPEAFEVIVDNWSKITNREEFVSISYLSGDLKGNLIGSKFPDSINVGRHFDIHNRFDVRGDKGMAFNTTILKKFRFPVFPDEKFTTEALLYNRMSIKYKTLYINHILEIKEYLIDGLSDKYQRLLVDNPKASATYYNEFFLHELSLKMKIKARINHFRYRFHQRHFSLNRTTSISFALNGLCFVFAYILYLKDLKRK</sequence>